<evidence type="ECO:0000259" key="7">
    <source>
        <dbReference type="PROSITE" id="PS51675"/>
    </source>
</evidence>
<comment type="caution">
    <text evidence="8">The sequence shown here is derived from an EMBL/GenBank/DDBJ whole genome shotgun (WGS) entry which is preliminary data.</text>
</comment>
<evidence type="ECO:0000256" key="5">
    <source>
        <dbReference type="ARBA" id="ARBA00048434"/>
    </source>
</evidence>
<evidence type="ECO:0000256" key="2">
    <source>
        <dbReference type="ARBA" id="ARBA00022603"/>
    </source>
</evidence>
<dbReference type="EC" id="2.1.1.221" evidence="1"/>
<dbReference type="GO" id="GO:0008168">
    <property type="term" value="F:methyltransferase activity"/>
    <property type="evidence" value="ECO:0007669"/>
    <property type="project" value="UniProtKB-KW"/>
</dbReference>
<keyword evidence="9" id="KW-1185">Reference proteome</keyword>
<dbReference type="InterPro" id="IPR038459">
    <property type="entry name" value="MT_TRM10-typ_sf"/>
</dbReference>
<evidence type="ECO:0000256" key="6">
    <source>
        <dbReference type="SAM" id="MobiDB-lite"/>
    </source>
</evidence>
<dbReference type="PROSITE" id="PS51675">
    <property type="entry name" value="SAM_MT_TRM10"/>
    <property type="match status" value="1"/>
</dbReference>
<keyword evidence="3" id="KW-0808">Transferase</keyword>
<keyword evidence="4" id="KW-0949">S-adenosyl-L-methionine</keyword>
<dbReference type="PANTHER" id="PTHR13563">
    <property type="entry name" value="TRNA (GUANINE-9-) METHYLTRANSFERASE"/>
    <property type="match status" value="1"/>
</dbReference>
<feature type="non-terminal residue" evidence="8">
    <location>
        <position position="1"/>
    </location>
</feature>
<evidence type="ECO:0000256" key="3">
    <source>
        <dbReference type="ARBA" id="ARBA00022679"/>
    </source>
</evidence>
<sequence length="344" mass="38819">FQRLSAKAPLLGRQWNCCCQVWRRQWQSSRDKANANARLRMLRILSPLLDCVCPAALDMSRPEAERRQALISSVLAIQAQAMICNSPPLQEVAPDLNRFDEDAWHEALSATDCLELLNNLRSIRRSHDEDDADAAVGEEAESPSLETPKDWQERPPLLLDATWEEQLSYADVFSVGTQLRRLLRCNRRHGLPFLPTLCGLSPHGRLQRRLDGALQSPPPPATEFVRTSRPWREMAPPGRALIFISPDAMKLLTCWRPDAVYVLPCAVNRTSGLNRTLARQAVRSGALCVRLPLDALPKTVRPDLEVLARVLLAMRISHGAQQDWRIILNRLTTRRDPNFDAGLV</sequence>
<feature type="domain" description="SAM-dependent MTase TRM10-type" evidence="7">
    <location>
        <begin position="137"/>
        <end position="338"/>
    </location>
</feature>
<keyword evidence="2" id="KW-0489">Methyltransferase</keyword>
<proteinExistence type="predicted"/>
<dbReference type="GO" id="GO:0005634">
    <property type="term" value="C:nucleus"/>
    <property type="evidence" value="ECO:0007669"/>
    <property type="project" value="TreeGrafter"/>
</dbReference>
<dbReference type="GO" id="GO:0000049">
    <property type="term" value="F:tRNA binding"/>
    <property type="evidence" value="ECO:0007669"/>
    <property type="project" value="TreeGrafter"/>
</dbReference>
<dbReference type="PANTHER" id="PTHR13563:SF13">
    <property type="entry name" value="TRNA METHYLTRANSFERASE 10 HOMOLOG A"/>
    <property type="match status" value="1"/>
</dbReference>
<evidence type="ECO:0000256" key="1">
    <source>
        <dbReference type="ARBA" id="ARBA00012797"/>
    </source>
</evidence>
<name>A0A267FCP1_9PLAT</name>
<accession>A0A267FCP1</accession>
<gene>
    <name evidence="8" type="ORF">BOX15_Mlig004283g2</name>
</gene>
<protein>
    <recommendedName>
        <fullName evidence="1">tRNA (guanine(9)-N(1))-methyltransferase</fullName>
        <ecNumber evidence="1">2.1.1.221</ecNumber>
    </recommendedName>
</protein>
<reference evidence="8 9" key="1">
    <citation type="submission" date="2017-06" db="EMBL/GenBank/DDBJ databases">
        <title>A platform for efficient transgenesis in Macrostomum lignano, a flatworm model organism for stem cell research.</title>
        <authorList>
            <person name="Berezikov E."/>
        </authorList>
    </citation>
    <scope>NUCLEOTIDE SEQUENCE [LARGE SCALE GENOMIC DNA]</scope>
    <source>
        <strain evidence="8">DV1</strain>
        <tissue evidence="8">Whole organism</tissue>
    </source>
</reference>
<dbReference type="InterPro" id="IPR007356">
    <property type="entry name" value="tRNA_m1G_MeTrfase_euk"/>
</dbReference>
<dbReference type="Proteomes" id="UP000215902">
    <property type="component" value="Unassembled WGS sequence"/>
</dbReference>
<organism evidence="8 9">
    <name type="scientific">Macrostomum lignano</name>
    <dbReference type="NCBI Taxonomy" id="282301"/>
    <lineage>
        <taxon>Eukaryota</taxon>
        <taxon>Metazoa</taxon>
        <taxon>Spiralia</taxon>
        <taxon>Lophotrochozoa</taxon>
        <taxon>Platyhelminthes</taxon>
        <taxon>Rhabditophora</taxon>
        <taxon>Macrostomorpha</taxon>
        <taxon>Macrostomida</taxon>
        <taxon>Macrostomidae</taxon>
        <taxon>Macrostomum</taxon>
    </lineage>
</organism>
<dbReference type="EMBL" id="NIVC01001159">
    <property type="protein sequence ID" value="PAA71538.1"/>
    <property type="molecule type" value="Genomic_DNA"/>
</dbReference>
<dbReference type="InterPro" id="IPR028564">
    <property type="entry name" value="MT_TRM10-typ"/>
</dbReference>
<evidence type="ECO:0000313" key="9">
    <source>
        <dbReference type="Proteomes" id="UP000215902"/>
    </source>
</evidence>
<evidence type="ECO:0000313" key="8">
    <source>
        <dbReference type="EMBL" id="PAA71538.1"/>
    </source>
</evidence>
<comment type="catalytic activity">
    <reaction evidence="5">
        <text>guanosine(9) in tRNA + S-adenosyl-L-methionine = N(1)-methylguanosine(9) in tRNA + S-adenosyl-L-homocysteine + H(+)</text>
        <dbReference type="Rhea" id="RHEA:43156"/>
        <dbReference type="Rhea" id="RHEA-COMP:10367"/>
        <dbReference type="Rhea" id="RHEA-COMP:10368"/>
        <dbReference type="ChEBI" id="CHEBI:15378"/>
        <dbReference type="ChEBI" id="CHEBI:57856"/>
        <dbReference type="ChEBI" id="CHEBI:59789"/>
        <dbReference type="ChEBI" id="CHEBI:73542"/>
        <dbReference type="ChEBI" id="CHEBI:74269"/>
        <dbReference type="EC" id="2.1.1.221"/>
    </reaction>
</comment>
<dbReference type="GO" id="GO:0002939">
    <property type="term" value="P:tRNA N1-guanine methylation"/>
    <property type="evidence" value="ECO:0007669"/>
    <property type="project" value="TreeGrafter"/>
</dbReference>
<dbReference type="Gene3D" id="3.40.1280.30">
    <property type="match status" value="1"/>
</dbReference>
<dbReference type="AlphaFoldDB" id="A0A267FCP1"/>
<feature type="compositionally biased region" description="Acidic residues" evidence="6">
    <location>
        <begin position="129"/>
        <end position="141"/>
    </location>
</feature>
<evidence type="ECO:0000256" key="4">
    <source>
        <dbReference type="ARBA" id="ARBA00022691"/>
    </source>
</evidence>
<feature type="region of interest" description="Disordered" evidence="6">
    <location>
        <begin position="127"/>
        <end position="151"/>
    </location>
</feature>
<dbReference type="OrthoDB" id="9976048at2759"/>